<dbReference type="Proteomes" id="UP000050761">
    <property type="component" value="Unassembled WGS sequence"/>
</dbReference>
<organism evidence="2 3">
    <name type="scientific">Heligmosomoides polygyrus</name>
    <name type="common">Parasitic roundworm</name>
    <dbReference type="NCBI Taxonomy" id="6339"/>
    <lineage>
        <taxon>Eukaryota</taxon>
        <taxon>Metazoa</taxon>
        <taxon>Ecdysozoa</taxon>
        <taxon>Nematoda</taxon>
        <taxon>Chromadorea</taxon>
        <taxon>Rhabditida</taxon>
        <taxon>Rhabditina</taxon>
        <taxon>Rhabditomorpha</taxon>
        <taxon>Strongyloidea</taxon>
        <taxon>Heligmosomidae</taxon>
        <taxon>Heligmosomoides</taxon>
    </lineage>
</organism>
<dbReference type="WBParaSite" id="HPBE_0002201001-mRNA-1">
    <property type="protein sequence ID" value="HPBE_0002201001-mRNA-1"/>
    <property type="gene ID" value="HPBE_0002201001"/>
</dbReference>
<accession>A0A3P8BQB1</accession>
<dbReference type="SUPFAM" id="SSF52540">
    <property type="entry name" value="P-loop containing nucleoside triphosphate hydrolases"/>
    <property type="match status" value="1"/>
</dbReference>
<reference evidence="1 2" key="1">
    <citation type="submission" date="2018-11" db="EMBL/GenBank/DDBJ databases">
        <authorList>
            <consortium name="Pathogen Informatics"/>
        </authorList>
    </citation>
    <scope>NUCLEOTIDE SEQUENCE [LARGE SCALE GENOMIC DNA]</scope>
</reference>
<gene>
    <name evidence="1" type="ORF">HPBE_LOCUS22009</name>
</gene>
<protein>
    <submittedName>
        <fullName evidence="3">ATP-dependent DNA helicase</fullName>
    </submittedName>
</protein>
<evidence type="ECO:0000313" key="1">
    <source>
        <dbReference type="EMBL" id="VDP29687.1"/>
    </source>
</evidence>
<evidence type="ECO:0000313" key="3">
    <source>
        <dbReference type="WBParaSite" id="HPBE_0002201001-mRNA-1"/>
    </source>
</evidence>
<proteinExistence type="predicted"/>
<name>A0A183GHH1_HELPZ</name>
<sequence length="133" mass="15192">MAEDFVHRGFTREQSVAFAYFNIADRMADLGKHLQDFVDDPQDERAEIPEVPAKCPTRRMLQKKNTADAAVDRQDNRCFFLDGPGGTGKTYLIIQSTTLLPDRPLCLQTYYISLKQIIVYEETTKRDEDANGN</sequence>
<keyword evidence="2" id="KW-1185">Reference proteome</keyword>
<dbReference type="EMBL" id="UZAH01033560">
    <property type="protein sequence ID" value="VDP29687.1"/>
    <property type="molecule type" value="Genomic_DNA"/>
</dbReference>
<dbReference type="Gene3D" id="3.40.50.300">
    <property type="entry name" value="P-loop containing nucleotide triphosphate hydrolases"/>
    <property type="match status" value="1"/>
</dbReference>
<dbReference type="AlphaFoldDB" id="A0A183GHH1"/>
<evidence type="ECO:0000313" key="2">
    <source>
        <dbReference type="Proteomes" id="UP000050761"/>
    </source>
</evidence>
<dbReference type="OrthoDB" id="272985at2759"/>
<reference evidence="3" key="2">
    <citation type="submission" date="2019-09" db="UniProtKB">
        <authorList>
            <consortium name="WormBaseParasite"/>
        </authorList>
    </citation>
    <scope>IDENTIFICATION</scope>
</reference>
<accession>A0A183GHH1</accession>
<dbReference type="InterPro" id="IPR027417">
    <property type="entry name" value="P-loop_NTPase"/>
</dbReference>